<organism evidence="3 4">
    <name type="scientific">Sparassis crispa</name>
    <dbReference type="NCBI Taxonomy" id="139825"/>
    <lineage>
        <taxon>Eukaryota</taxon>
        <taxon>Fungi</taxon>
        <taxon>Dikarya</taxon>
        <taxon>Basidiomycota</taxon>
        <taxon>Agaricomycotina</taxon>
        <taxon>Agaricomycetes</taxon>
        <taxon>Polyporales</taxon>
        <taxon>Sparassidaceae</taxon>
        <taxon>Sparassis</taxon>
    </lineage>
</organism>
<dbReference type="Proteomes" id="UP000287166">
    <property type="component" value="Unassembled WGS sequence"/>
</dbReference>
<accession>A0A401GTM9</accession>
<sequence length="169" mass="18966">MAPHTNKNSSAHSHESEPETEILKLPLPGQTLREGDHQLQLTEVTITGNTPTNKILKQHLAQYGLPVSGNRRVLRTRLRDFANDPEQWAGLFQASRKRKRGDYTGSRANKHSSKRIVTLFGEREPVVEYPCKRSGDLCVPQPLQHSVVAHNDTWSDAVLGDTATGRRQE</sequence>
<dbReference type="AlphaFoldDB" id="A0A401GTM9"/>
<name>A0A401GTM9_9APHY</name>
<dbReference type="STRING" id="139825.A0A401GTM9"/>
<proteinExistence type="predicted"/>
<keyword evidence="4" id="KW-1185">Reference proteome</keyword>
<feature type="compositionally biased region" description="Polar residues" evidence="1">
    <location>
        <begin position="1"/>
        <end position="11"/>
    </location>
</feature>
<protein>
    <recommendedName>
        <fullName evidence="2">SAP domain-containing protein</fullName>
    </recommendedName>
</protein>
<feature type="domain" description="SAP" evidence="2">
    <location>
        <begin position="56"/>
        <end position="81"/>
    </location>
</feature>
<dbReference type="RefSeq" id="XP_027616446.1">
    <property type="nucleotide sequence ID" value="XM_027760645.1"/>
</dbReference>
<gene>
    <name evidence="3" type="ORF">SCP_0800500</name>
</gene>
<dbReference type="Pfam" id="PF02037">
    <property type="entry name" value="SAP"/>
    <property type="match status" value="1"/>
</dbReference>
<comment type="caution">
    <text evidence="3">The sequence shown here is derived from an EMBL/GenBank/DDBJ whole genome shotgun (WGS) entry which is preliminary data.</text>
</comment>
<dbReference type="OrthoDB" id="3251176at2759"/>
<dbReference type="GeneID" id="38782450"/>
<evidence type="ECO:0000256" key="1">
    <source>
        <dbReference type="SAM" id="MobiDB-lite"/>
    </source>
</evidence>
<evidence type="ECO:0000313" key="3">
    <source>
        <dbReference type="EMBL" id="GBE85533.1"/>
    </source>
</evidence>
<dbReference type="InterPro" id="IPR003034">
    <property type="entry name" value="SAP_dom"/>
</dbReference>
<reference evidence="3 4" key="1">
    <citation type="journal article" date="2018" name="Sci. Rep.">
        <title>Genome sequence of the cauliflower mushroom Sparassis crispa (Hanabiratake) and its association with beneficial usage.</title>
        <authorList>
            <person name="Kiyama R."/>
            <person name="Furutani Y."/>
            <person name="Kawaguchi K."/>
            <person name="Nakanishi T."/>
        </authorList>
    </citation>
    <scope>NUCLEOTIDE SEQUENCE [LARGE SCALE GENOMIC DNA]</scope>
</reference>
<dbReference type="EMBL" id="BFAD01000008">
    <property type="protein sequence ID" value="GBE85533.1"/>
    <property type="molecule type" value="Genomic_DNA"/>
</dbReference>
<evidence type="ECO:0000259" key="2">
    <source>
        <dbReference type="Pfam" id="PF02037"/>
    </source>
</evidence>
<dbReference type="InParanoid" id="A0A401GTM9"/>
<feature type="region of interest" description="Disordered" evidence="1">
    <location>
        <begin position="1"/>
        <end position="20"/>
    </location>
</feature>
<evidence type="ECO:0000313" key="4">
    <source>
        <dbReference type="Proteomes" id="UP000287166"/>
    </source>
</evidence>